<sequence>MYLSSILMLLLGMFMILSTFAMPFPYVYQTDDEQANNHMNYFKKQIDMKRSTNSNPWLNRRNSPLCDYRLQFRPVPLTSTLCGFGNIYKEEYVNQVNPFKYG</sequence>
<accession>A0A815UJI2</accession>
<evidence type="ECO:0000313" key="4">
    <source>
        <dbReference type="EMBL" id="CAF1517051.1"/>
    </source>
</evidence>
<evidence type="ECO:0000256" key="1">
    <source>
        <dbReference type="SAM" id="SignalP"/>
    </source>
</evidence>
<evidence type="ECO:0000313" key="3">
    <source>
        <dbReference type="EMBL" id="CAF1241427.1"/>
    </source>
</evidence>
<dbReference type="EMBL" id="CAJNOM010000602">
    <property type="protein sequence ID" value="CAF1517978.1"/>
    <property type="molecule type" value="Genomic_DNA"/>
</dbReference>
<dbReference type="Proteomes" id="UP000663881">
    <property type="component" value="Unassembled WGS sequence"/>
</dbReference>
<evidence type="ECO:0000313" key="5">
    <source>
        <dbReference type="EMBL" id="CAF1517978.1"/>
    </source>
</evidence>
<proteinExistence type="predicted"/>
<dbReference type="EMBL" id="CAJNON010000398">
    <property type="protein sequence ID" value="CAF1241427.1"/>
    <property type="molecule type" value="Genomic_DNA"/>
</dbReference>
<keyword evidence="1" id="KW-0732">Signal</keyword>
<keyword evidence="7" id="KW-1185">Reference proteome</keyword>
<dbReference type="Proteomes" id="UP000663891">
    <property type="component" value="Unassembled WGS sequence"/>
</dbReference>
<name>A0A815UJI2_9BILA</name>
<protein>
    <submittedName>
        <fullName evidence="5">Uncharacterized protein</fullName>
    </submittedName>
</protein>
<feature type="signal peptide" evidence="1">
    <location>
        <begin position="1"/>
        <end position="21"/>
    </location>
</feature>
<dbReference type="EMBL" id="CAJOAY010003736">
    <property type="protein sequence ID" value="CAF4037549.1"/>
    <property type="molecule type" value="Genomic_DNA"/>
</dbReference>
<dbReference type="AlphaFoldDB" id="A0A815UJI2"/>
<dbReference type="OrthoDB" id="10001464at2759"/>
<evidence type="ECO:0000313" key="6">
    <source>
        <dbReference type="EMBL" id="CAF4037549.1"/>
    </source>
</evidence>
<organism evidence="5 7">
    <name type="scientific">Adineta steineri</name>
    <dbReference type="NCBI Taxonomy" id="433720"/>
    <lineage>
        <taxon>Eukaryota</taxon>
        <taxon>Metazoa</taxon>
        <taxon>Spiralia</taxon>
        <taxon>Gnathifera</taxon>
        <taxon>Rotifera</taxon>
        <taxon>Eurotatoria</taxon>
        <taxon>Bdelloidea</taxon>
        <taxon>Adinetida</taxon>
        <taxon>Adinetidae</taxon>
        <taxon>Adineta</taxon>
    </lineage>
</organism>
<reference evidence="5" key="1">
    <citation type="submission" date="2021-02" db="EMBL/GenBank/DDBJ databases">
        <authorList>
            <person name="Nowell W R."/>
        </authorList>
    </citation>
    <scope>NUCLEOTIDE SEQUENCE</scope>
</reference>
<dbReference type="Proteomes" id="UP000663832">
    <property type="component" value="Unassembled WGS sequence"/>
</dbReference>
<evidence type="ECO:0000313" key="7">
    <source>
        <dbReference type="Proteomes" id="UP000663832"/>
    </source>
</evidence>
<dbReference type="Proteomes" id="UP000663877">
    <property type="component" value="Unassembled WGS sequence"/>
</dbReference>
<evidence type="ECO:0000313" key="2">
    <source>
        <dbReference type="EMBL" id="CAF0894725.1"/>
    </source>
</evidence>
<dbReference type="EMBL" id="CAJNOI010000035">
    <property type="protein sequence ID" value="CAF0894725.1"/>
    <property type="molecule type" value="Genomic_DNA"/>
</dbReference>
<feature type="chain" id="PRO_5036412361" evidence="1">
    <location>
        <begin position="22"/>
        <end position="102"/>
    </location>
</feature>
<gene>
    <name evidence="2" type="ORF">BJG266_LOCUS10144</name>
    <name evidence="6" type="ORF">OKA104_LOCUS31958</name>
    <name evidence="4" type="ORF">QVE165_LOCUS44519</name>
    <name evidence="5" type="ORF">QVE165_LOCUS44576</name>
    <name evidence="3" type="ORF">VCS650_LOCUS27817</name>
</gene>
<comment type="caution">
    <text evidence="5">The sequence shown here is derived from an EMBL/GenBank/DDBJ whole genome shotgun (WGS) entry which is preliminary data.</text>
</comment>
<dbReference type="EMBL" id="CAJNOM010000600">
    <property type="protein sequence ID" value="CAF1517051.1"/>
    <property type="molecule type" value="Genomic_DNA"/>
</dbReference>